<feature type="region of interest" description="Disordered" evidence="1">
    <location>
        <begin position="1"/>
        <end position="26"/>
    </location>
</feature>
<accession>A0A1I7SVU2</accession>
<protein>
    <submittedName>
        <fullName evidence="3">Uncharacterized protein</fullName>
    </submittedName>
</protein>
<dbReference type="AlphaFoldDB" id="A0A1I7SVU2"/>
<evidence type="ECO:0000313" key="2">
    <source>
        <dbReference type="Proteomes" id="UP000095284"/>
    </source>
</evidence>
<reference evidence="3" key="1">
    <citation type="submission" date="2016-11" db="UniProtKB">
        <authorList>
            <consortium name="WormBaseParasite"/>
        </authorList>
    </citation>
    <scope>IDENTIFICATION</scope>
</reference>
<dbReference type="Proteomes" id="UP000095284">
    <property type="component" value="Unplaced"/>
</dbReference>
<dbReference type="WBParaSite" id="BXY_1717000.1">
    <property type="protein sequence ID" value="BXY_1717000.1"/>
    <property type="gene ID" value="BXY_1717000"/>
</dbReference>
<evidence type="ECO:0000313" key="3">
    <source>
        <dbReference type="WBParaSite" id="BXY_1717000.1"/>
    </source>
</evidence>
<organism evidence="2 3">
    <name type="scientific">Bursaphelenchus xylophilus</name>
    <name type="common">Pinewood nematode worm</name>
    <name type="synonym">Aphelenchoides xylophilus</name>
    <dbReference type="NCBI Taxonomy" id="6326"/>
    <lineage>
        <taxon>Eukaryota</taxon>
        <taxon>Metazoa</taxon>
        <taxon>Ecdysozoa</taxon>
        <taxon>Nematoda</taxon>
        <taxon>Chromadorea</taxon>
        <taxon>Rhabditida</taxon>
        <taxon>Tylenchina</taxon>
        <taxon>Tylenchomorpha</taxon>
        <taxon>Aphelenchoidea</taxon>
        <taxon>Aphelenchoididae</taxon>
        <taxon>Bursaphelenchus</taxon>
    </lineage>
</organism>
<proteinExistence type="predicted"/>
<sequence>MPKWGRSRSDRADEQDNPAPPFIPPTTFWPTFSHFHEQLAGTERPRRRLAIFCWPGHSVSPNPRRRPKDK</sequence>
<name>A0A1I7SVU2_BURXY</name>
<evidence type="ECO:0000256" key="1">
    <source>
        <dbReference type="SAM" id="MobiDB-lite"/>
    </source>
</evidence>